<dbReference type="EMBL" id="UYYB01001025">
    <property type="protein sequence ID" value="VDM65599.1"/>
    <property type="molecule type" value="Genomic_DNA"/>
</dbReference>
<feature type="region of interest" description="Disordered" evidence="1">
    <location>
        <begin position="80"/>
        <end position="115"/>
    </location>
</feature>
<keyword evidence="3" id="KW-1185">Reference proteome</keyword>
<name>A0A3P7IFS3_STRVU</name>
<evidence type="ECO:0000256" key="1">
    <source>
        <dbReference type="SAM" id="MobiDB-lite"/>
    </source>
</evidence>
<gene>
    <name evidence="2" type="ORF">SVUK_LOCUS597</name>
</gene>
<reference evidence="2 3" key="1">
    <citation type="submission" date="2018-11" db="EMBL/GenBank/DDBJ databases">
        <authorList>
            <consortium name="Pathogen Informatics"/>
        </authorList>
    </citation>
    <scope>NUCLEOTIDE SEQUENCE [LARGE SCALE GENOMIC DNA]</scope>
</reference>
<proteinExistence type="predicted"/>
<evidence type="ECO:0000313" key="3">
    <source>
        <dbReference type="Proteomes" id="UP000270094"/>
    </source>
</evidence>
<sequence length="115" mass="12485">MHMNEKVDTIDIRGLQMTIVLLVLVDVVDVLDDGDEHIHTHSASCGVSEEHCVCVNDGVYACSRTCDGNRCCNSKRLRFAAPSGSAPTPHSESRRDVAPNGVVAPEPPVHHRSEL</sequence>
<dbReference type="AlphaFoldDB" id="A0A3P7IFS3"/>
<accession>A0A3P7IFS3</accession>
<protein>
    <submittedName>
        <fullName evidence="2">Uncharacterized protein</fullName>
    </submittedName>
</protein>
<evidence type="ECO:0000313" key="2">
    <source>
        <dbReference type="EMBL" id="VDM65599.1"/>
    </source>
</evidence>
<organism evidence="2 3">
    <name type="scientific">Strongylus vulgaris</name>
    <name type="common">Blood worm</name>
    <dbReference type="NCBI Taxonomy" id="40348"/>
    <lineage>
        <taxon>Eukaryota</taxon>
        <taxon>Metazoa</taxon>
        <taxon>Ecdysozoa</taxon>
        <taxon>Nematoda</taxon>
        <taxon>Chromadorea</taxon>
        <taxon>Rhabditida</taxon>
        <taxon>Rhabditina</taxon>
        <taxon>Rhabditomorpha</taxon>
        <taxon>Strongyloidea</taxon>
        <taxon>Strongylidae</taxon>
        <taxon>Strongylus</taxon>
    </lineage>
</organism>
<dbReference type="Proteomes" id="UP000270094">
    <property type="component" value="Unassembled WGS sequence"/>
</dbReference>